<dbReference type="PROSITE" id="PS51704">
    <property type="entry name" value="GP_PDE"/>
    <property type="match status" value="1"/>
</dbReference>
<evidence type="ECO:0000313" key="4">
    <source>
        <dbReference type="Proteomes" id="UP000807353"/>
    </source>
</evidence>
<organism evidence="3 4">
    <name type="scientific">Collybia nuda</name>
    <dbReference type="NCBI Taxonomy" id="64659"/>
    <lineage>
        <taxon>Eukaryota</taxon>
        <taxon>Fungi</taxon>
        <taxon>Dikarya</taxon>
        <taxon>Basidiomycota</taxon>
        <taxon>Agaricomycotina</taxon>
        <taxon>Agaricomycetes</taxon>
        <taxon>Agaricomycetidae</taxon>
        <taxon>Agaricales</taxon>
        <taxon>Tricholomatineae</taxon>
        <taxon>Clitocybaceae</taxon>
        <taxon>Collybia</taxon>
    </lineage>
</organism>
<dbReference type="OrthoDB" id="1058301at2759"/>
<dbReference type="InterPro" id="IPR017946">
    <property type="entry name" value="PLC-like_Pdiesterase_TIM-brl"/>
</dbReference>
<accession>A0A9P5XZ66</accession>
<name>A0A9P5XZ66_9AGAR</name>
<keyword evidence="1" id="KW-0732">Signal</keyword>
<dbReference type="InterPro" id="IPR030395">
    <property type="entry name" value="GP_PDE_dom"/>
</dbReference>
<keyword evidence="4" id="KW-1185">Reference proteome</keyword>
<protein>
    <submittedName>
        <fullName evidence="3">PLC-like phosphodiesterase</fullName>
    </submittedName>
</protein>
<dbReference type="Proteomes" id="UP000807353">
    <property type="component" value="Unassembled WGS sequence"/>
</dbReference>
<dbReference type="PANTHER" id="PTHR46211">
    <property type="entry name" value="GLYCEROPHOSPHORYL DIESTER PHOSPHODIESTERASE"/>
    <property type="match status" value="1"/>
</dbReference>
<dbReference type="PANTHER" id="PTHR46211:SF14">
    <property type="entry name" value="GLYCEROPHOSPHODIESTER PHOSPHODIESTERASE"/>
    <property type="match status" value="1"/>
</dbReference>
<sequence>MLASLVFTLLGVQLTIVFGLPLNGQLKPAAFDLQGHRGGRGNTIENTLPSFAWGMIDGVNTLEMDNGITKDGVVVVWHDEFIDPTKCRDTKPAFKGDLAFPYVGKNIVNLTLAQIKTLDCGSERLIDFPMQLSYPGTKISTLAEVFEFVGCADPQRKVLFNIESKINAAMPQNTSGVNEFVSKQHAAFLESTYDLGAITYQSFDWRTLVAMKDLDSKIITSALASSATILTAQNGVSPWLAGLRLSDFPGNTTGVQLANAAHSINAQVLSPLDVDSASPVLDPTLPGFIPFTTKEMIDQAHTVGMVVKPWTVDRLNVADQLFDWGIDGIITDFPSQMRRRLEQRGVALATPFPQKRVLDCLAKHLQRV</sequence>
<dbReference type="Gene3D" id="3.20.20.190">
    <property type="entry name" value="Phosphatidylinositol (PI) phosphodiesterase"/>
    <property type="match status" value="1"/>
</dbReference>
<dbReference type="GO" id="GO:0006629">
    <property type="term" value="P:lipid metabolic process"/>
    <property type="evidence" value="ECO:0007669"/>
    <property type="project" value="InterPro"/>
</dbReference>
<dbReference type="SUPFAM" id="SSF51695">
    <property type="entry name" value="PLC-like phosphodiesterases"/>
    <property type="match status" value="1"/>
</dbReference>
<feature type="chain" id="PRO_5040455091" evidence="1">
    <location>
        <begin position="20"/>
        <end position="368"/>
    </location>
</feature>
<evidence type="ECO:0000259" key="2">
    <source>
        <dbReference type="PROSITE" id="PS51704"/>
    </source>
</evidence>
<dbReference type="EMBL" id="MU150343">
    <property type="protein sequence ID" value="KAF9458356.1"/>
    <property type="molecule type" value="Genomic_DNA"/>
</dbReference>
<reference evidence="3" key="1">
    <citation type="submission" date="2020-11" db="EMBL/GenBank/DDBJ databases">
        <authorList>
            <consortium name="DOE Joint Genome Institute"/>
            <person name="Ahrendt S."/>
            <person name="Riley R."/>
            <person name="Andreopoulos W."/>
            <person name="Labutti K."/>
            <person name="Pangilinan J."/>
            <person name="Ruiz-Duenas F.J."/>
            <person name="Barrasa J.M."/>
            <person name="Sanchez-Garcia M."/>
            <person name="Camarero S."/>
            <person name="Miyauchi S."/>
            <person name="Serrano A."/>
            <person name="Linde D."/>
            <person name="Babiker R."/>
            <person name="Drula E."/>
            <person name="Ayuso-Fernandez I."/>
            <person name="Pacheco R."/>
            <person name="Padilla G."/>
            <person name="Ferreira P."/>
            <person name="Barriuso J."/>
            <person name="Kellner H."/>
            <person name="Castanera R."/>
            <person name="Alfaro M."/>
            <person name="Ramirez L."/>
            <person name="Pisabarro A.G."/>
            <person name="Kuo A."/>
            <person name="Tritt A."/>
            <person name="Lipzen A."/>
            <person name="He G."/>
            <person name="Yan M."/>
            <person name="Ng V."/>
            <person name="Cullen D."/>
            <person name="Martin F."/>
            <person name="Rosso M.-N."/>
            <person name="Henrissat B."/>
            <person name="Hibbett D."/>
            <person name="Martinez A.T."/>
            <person name="Grigoriev I.V."/>
        </authorList>
    </citation>
    <scope>NUCLEOTIDE SEQUENCE</scope>
    <source>
        <strain evidence="3">CBS 247.69</strain>
    </source>
</reference>
<proteinExistence type="predicted"/>
<evidence type="ECO:0000313" key="3">
    <source>
        <dbReference type="EMBL" id="KAF9458356.1"/>
    </source>
</evidence>
<gene>
    <name evidence="3" type="ORF">BDZ94DRAFT_1292062</name>
</gene>
<dbReference type="AlphaFoldDB" id="A0A9P5XZ66"/>
<evidence type="ECO:0000256" key="1">
    <source>
        <dbReference type="SAM" id="SignalP"/>
    </source>
</evidence>
<feature type="domain" description="GP-PDE" evidence="2">
    <location>
        <begin position="31"/>
        <end position="341"/>
    </location>
</feature>
<dbReference type="GO" id="GO:0008081">
    <property type="term" value="F:phosphoric diester hydrolase activity"/>
    <property type="evidence" value="ECO:0007669"/>
    <property type="project" value="InterPro"/>
</dbReference>
<comment type="caution">
    <text evidence="3">The sequence shown here is derived from an EMBL/GenBank/DDBJ whole genome shotgun (WGS) entry which is preliminary data.</text>
</comment>
<feature type="signal peptide" evidence="1">
    <location>
        <begin position="1"/>
        <end position="19"/>
    </location>
</feature>
<dbReference type="Pfam" id="PF03009">
    <property type="entry name" value="GDPD"/>
    <property type="match status" value="1"/>
</dbReference>